<dbReference type="eggNOG" id="COG3238">
    <property type="taxonomic scope" value="Bacteria"/>
</dbReference>
<keyword evidence="1" id="KW-0812">Transmembrane</keyword>
<accession>D1BEC2</accession>
<feature type="transmembrane region" description="Helical" evidence="1">
    <location>
        <begin position="118"/>
        <end position="137"/>
    </location>
</feature>
<dbReference type="Pfam" id="PF04657">
    <property type="entry name" value="DMT_YdcZ"/>
    <property type="match status" value="2"/>
</dbReference>
<organism evidence="2 3">
    <name type="scientific">Sanguibacter keddieii (strain ATCC 51767 / DSM 10542 / NCFB 3025 / ST-74)</name>
    <dbReference type="NCBI Taxonomy" id="446469"/>
    <lineage>
        <taxon>Bacteria</taxon>
        <taxon>Bacillati</taxon>
        <taxon>Actinomycetota</taxon>
        <taxon>Actinomycetes</taxon>
        <taxon>Micrococcales</taxon>
        <taxon>Sanguibacteraceae</taxon>
        <taxon>Sanguibacter</taxon>
    </lineage>
</organism>
<evidence type="ECO:0000256" key="1">
    <source>
        <dbReference type="SAM" id="Phobius"/>
    </source>
</evidence>
<dbReference type="InterPro" id="IPR006750">
    <property type="entry name" value="YdcZ"/>
</dbReference>
<feature type="transmembrane region" description="Helical" evidence="1">
    <location>
        <begin position="21"/>
        <end position="40"/>
    </location>
</feature>
<feature type="transmembrane region" description="Helical" evidence="1">
    <location>
        <begin position="252"/>
        <end position="270"/>
    </location>
</feature>
<name>D1BEC2_SANKS</name>
<evidence type="ECO:0000313" key="2">
    <source>
        <dbReference type="EMBL" id="ACZ21200.1"/>
    </source>
</evidence>
<dbReference type="HOGENOM" id="CLU_828719_0_0_11"/>
<keyword evidence="1" id="KW-0472">Membrane</keyword>
<dbReference type="GO" id="GO:0005886">
    <property type="term" value="C:plasma membrane"/>
    <property type="evidence" value="ECO:0007669"/>
    <property type="project" value="TreeGrafter"/>
</dbReference>
<evidence type="ECO:0000313" key="3">
    <source>
        <dbReference type="Proteomes" id="UP000000322"/>
    </source>
</evidence>
<feature type="transmembrane region" description="Helical" evidence="1">
    <location>
        <begin position="60"/>
        <end position="80"/>
    </location>
</feature>
<feature type="transmembrane region" description="Helical" evidence="1">
    <location>
        <begin position="176"/>
        <end position="197"/>
    </location>
</feature>
<protein>
    <submittedName>
        <fullName evidence="2">Uncharacterized conserved protein</fullName>
    </submittedName>
</protein>
<sequence length="335" mass="33020">MGAMTSTPTPGPADIAPTARSARFGTALAVAITSGAVIAVQGKLNGELATRGAGALVSSWFAYVGAFVMAVLLLAVLGRLGPAMRALRHARWWWFAVGLCSVPLVMSMAVGIPVVGVALASVCSVAGQTVSGLVLDSRGVGLDAPIRLTVRRAVAGLGALLGLVVAVLSSPGPSSGTVLAAVGTGLFLFVGGLLLSVQSAGNGVVAARTGDPLVPTVASVVGGLLGITVVCAVALAVGGLSEVSLPPLSTDWWVYLGGPLGAIITVSAAYSVRTLGTFALTLSIVGGQLVMALVLDIGGGVGASWSTIVSVLIIAASVSLTVTRSRSAGQESTTA</sequence>
<dbReference type="AlphaFoldDB" id="D1BEC2"/>
<feature type="transmembrane region" description="Helical" evidence="1">
    <location>
        <begin position="303"/>
        <end position="322"/>
    </location>
</feature>
<dbReference type="PANTHER" id="PTHR34821">
    <property type="entry name" value="INNER MEMBRANE PROTEIN YDCZ"/>
    <property type="match status" value="1"/>
</dbReference>
<feature type="transmembrane region" description="Helical" evidence="1">
    <location>
        <begin position="277"/>
        <end position="297"/>
    </location>
</feature>
<dbReference type="OrthoDB" id="6463253at2"/>
<keyword evidence="3" id="KW-1185">Reference proteome</keyword>
<gene>
    <name evidence="2" type="ordered locus">Sked_12580</name>
</gene>
<dbReference type="STRING" id="446469.Sked_12580"/>
<dbReference type="EMBL" id="CP001819">
    <property type="protein sequence ID" value="ACZ21200.1"/>
    <property type="molecule type" value="Genomic_DNA"/>
</dbReference>
<reference evidence="2 3" key="1">
    <citation type="journal article" date="2009" name="Stand. Genomic Sci.">
        <title>Complete genome sequence of Sanguibacter keddieii type strain (ST-74).</title>
        <authorList>
            <person name="Ivanova N."/>
            <person name="Sikorski J."/>
            <person name="Sims D."/>
            <person name="Brettin T."/>
            <person name="Detter J.C."/>
            <person name="Han C."/>
            <person name="Lapidus A."/>
            <person name="Copeland A."/>
            <person name="Glavina Del Rio T."/>
            <person name="Nolan M."/>
            <person name="Chen F."/>
            <person name="Lucas S."/>
            <person name="Tice H."/>
            <person name="Cheng J.F."/>
            <person name="Bruce D."/>
            <person name="Goodwin L."/>
            <person name="Pitluck S."/>
            <person name="Pati A."/>
            <person name="Mavromatis K."/>
            <person name="Chen A."/>
            <person name="Palaniappan K."/>
            <person name="D'haeseleer P."/>
            <person name="Chain P."/>
            <person name="Bristow J."/>
            <person name="Eisen J.A."/>
            <person name="Markowitz V."/>
            <person name="Hugenholtz P."/>
            <person name="Goker M."/>
            <person name="Pukall R."/>
            <person name="Klenk H.P."/>
            <person name="Kyrpides N.C."/>
        </authorList>
    </citation>
    <scope>NUCLEOTIDE SEQUENCE [LARGE SCALE GENOMIC DNA]</scope>
    <source>
        <strain evidence="3">ATCC 51767 / DSM 10542 / NCFB 3025 / ST-74</strain>
    </source>
</reference>
<keyword evidence="1" id="KW-1133">Transmembrane helix</keyword>
<dbReference type="Proteomes" id="UP000000322">
    <property type="component" value="Chromosome"/>
</dbReference>
<feature type="transmembrane region" description="Helical" evidence="1">
    <location>
        <begin position="149"/>
        <end position="170"/>
    </location>
</feature>
<dbReference type="KEGG" id="ske:Sked_12580"/>
<feature type="transmembrane region" description="Helical" evidence="1">
    <location>
        <begin position="92"/>
        <end position="112"/>
    </location>
</feature>
<proteinExistence type="predicted"/>
<dbReference type="PANTHER" id="PTHR34821:SF2">
    <property type="entry name" value="INNER MEMBRANE PROTEIN YDCZ"/>
    <property type="match status" value="1"/>
</dbReference>
<feature type="transmembrane region" description="Helical" evidence="1">
    <location>
        <begin position="217"/>
        <end position="240"/>
    </location>
</feature>